<dbReference type="InterPro" id="IPR013976">
    <property type="entry name" value="HDOD"/>
</dbReference>
<organism evidence="2 3">
    <name type="scientific">Candidatus Nitrohelix vancouverensis</name>
    <dbReference type="NCBI Taxonomy" id="2705534"/>
    <lineage>
        <taxon>Bacteria</taxon>
        <taxon>Pseudomonadati</taxon>
        <taxon>Nitrospinota/Tectimicrobiota group</taxon>
        <taxon>Nitrospinota</taxon>
        <taxon>Nitrospinia</taxon>
        <taxon>Nitrospinales</taxon>
        <taxon>Nitrospinaceae</taxon>
        <taxon>Candidatus Nitrohelix</taxon>
    </lineage>
</organism>
<protein>
    <submittedName>
        <fullName evidence="2">HDOD domain-containing protein</fullName>
    </submittedName>
</protein>
<dbReference type="PANTHER" id="PTHR33525">
    <property type="match status" value="1"/>
</dbReference>
<evidence type="ECO:0000313" key="3">
    <source>
        <dbReference type="Proteomes" id="UP000594464"/>
    </source>
</evidence>
<dbReference type="Pfam" id="PF08668">
    <property type="entry name" value="HDOD"/>
    <property type="match status" value="1"/>
</dbReference>
<dbReference type="CDD" id="cd00077">
    <property type="entry name" value="HDc"/>
    <property type="match status" value="1"/>
</dbReference>
<dbReference type="PROSITE" id="PS51833">
    <property type="entry name" value="HDOD"/>
    <property type="match status" value="1"/>
</dbReference>
<dbReference type="EMBL" id="CP048620">
    <property type="protein sequence ID" value="QPJ66579.1"/>
    <property type="molecule type" value="Genomic_DNA"/>
</dbReference>
<proteinExistence type="predicted"/>
<accession>A0A7T0C4S0</accession>
<dbReference type="PANTHER" id="PTHR33525:SF6">
    <property type="entry name" value="HDOD DOMAIN-CONTAINING PROTEIN"/>
    <property type="match status" value="1"/>
</dbReference>
<evidence type="ECO:0000313" key="2">
    <source>
        <dbReference type="EMBL" id="QPJ66579.1"/>
    </source>
</evidence>
<dbReference type="Gene3D" id="1.10.3210.10">
    <property type="entry name" value="Hypothetical protein af1432"/>
    <property type="match status" value="1"/>
</dbReference>
<name>A0A7T0C4S0_9BACT</name>
<dbReference type="Proteomes" id="UP000594464">
    <property type="component" value="Chromosome"/>
</dbReference>
<dbReference type="InterPro" id="IPR003607">
    <property type="entry name" value="HD/PDEase_dom"/>
</dbReference>
<gene>
    <name evidence="2" type="ORF">G3M78_14680</name>
</gene>
<dbReference type="SUPFAM" id="SSF109604">
    <property type="entry name" value="HD-domain/PDEase-like"/>
    <property type="match status" value="1"/>
</dbReference>
<reference evidence="3" key="1">
    <citation type="submission" date="2020-02" db="EMBL/GenBank/DDBJ databases">
        <title>Genomic and physiological characterization of two novel Nitrospinaceae genera.</title>
        <authorList>
            <person name="Mueller A.J."/>
            <person name="Jung M.-Y."/>
            <person name="Strachan C.R."/>
            <person name="Herbold C.W."/>
            <person name="Kirkegaard R.H."/>
            <person name="Daims H."/>
        </authorList>
    </citation>
    <scope>NUCLEOTIDE SEQUENCE [LARGE SCALE GENOMIC DNA]</scope>
</reference>
<dbReference type="AlphaFoldDB" id="A0A7T0C4S0"/>
<evidence type="ECO:0000259" key="1">
    <source>
        <dbReference type="PROSITE" id="PS51833"/>
    </source>
</evidence>
<sequence length="287" mass="31543">MNKEAILNLLKEKGDPPPLPDILGRIDEEVNNPDSDISTISRLIDTEPVLAGKLVKLANSVFFGAGREKAQDLQSAVLRLGVKMVVELVFTVTLPGLLKPSQSFNQIQFWRHSLAVGCLARSIAKRGSSEVKVNILDDVYMAGLVHDMGILIFDFLIPDHYGAFLKERKADEALIDQEIATFGVSHAELGALYIKKAWPMSPEVILSVAEHHSEDKAAQSPYELTSVIYVANWIAKNHEMSNGIDVVNPSSVADEILDAWELSDEAIENLAEETRESVQAAEMLVAN</sequence>
<dbReference type="KEGG" id="nva:G3M78_14680"/>
<dbReference type="InterPro" id="IPR052340">
    <property type="entry name" value="RNase_Y/CdgJ"/>
</dbReference>
<feature type="domain" description="HDOD" evidence="1">
    <location>
        <begin position="16"/>
        <end position="214"/>
    </location>
</feature>